<evidence type="ECO:0000256" key="1">
    <source>
        <dbReference type="SAM" id="Phobius"/>
    </source>
</evidence>
<sequence>MPRSRIAGLNGTSILSFLRNLHTVFHSGCTNLYSQQQCTRVPFSPHPLQHLLFVVFLMMAILAGVRWYLRVLLICISLIMSDVEHLFMCFLTIRMSSLEIDRLILKEIKLL</sequence>
<keyword evidence="1" id="KW-0812">Transmembrane</keyword>
<keyword evidence="1" id="KW-0472">Membrane</keyword>
<proteinExistence type="predicted"/>
<feature type="transmembrane region" description="Helical" evidence="1">
    <location>
        <begin position="48"/>
        <end position="65"/>
    </location>
</feature>
<keyword evidence="3" id="KW-1185">Reference proteome</keyword>
<protein>
    <submittedName>
        <fullName evidence="2">Uncharacterized protein</fullName>
    </submittedName>
</protein>
<dbReference type="GeneTree" id="ENSGT01150000288091"/>
<reference evidence="2" key="2">
    <citation type="journal article" date="2020" name="Gigascience">
        <title>An improved pig reference genome sequence to enable pig genetics and genomics research.</title>
        <authorList>
            <person name="Warr A."/>
            <person name="Affara N."/>
            <person name="Aken B."/>
            <person name="Beiki H."/>
            <person name="Bickhart D.M."/>
            <person name="Billis K."/>
            <person name="Chow W."/>
            <person name="Eory L."/>
            <person name="Finlayson H.A."/>
            <person name="Flicek P."/>
            <person name="Giron C.G."/>
            <person name="Griffin D.K."/>
            <person name="Hall R."/>
            <person name="Hannum G."/>
            <person name="Hourlier T."/>
            <person name="Howe K."/>
            <person name="Hume D.A."/>
            <person name="Izuogu O."/>
            <person name="Kim K."/>
            <person name="Koren S."/>
            <person name="Liu H."/>
            <person name="Manchanda N."/>
            <person name="Martin F.J."/>
            <person name="Nonneman D.J."/>
            <person name="O'Connor R.E."/>
            <person name="Phillippy A.M."/>
            <person name="Rohrer G.A."/>
            <person name="Rosen B.D."/>
            <person name="Rund L.A."/>
            <person name="Sargent C.A."/>
            <person name="Schook L.B."/>
            <person name="Schroeder S.G."/>
            <person name="Schwartz A.S."/>
            <person name="Skinner B.M."/>
            <person name="Talbot R."/>
            <person name="Tseng E."/>
            <person name="Tuggle C.K."/>
            <person name="Watson M."/>
            <person name="Smith T.P.L."/>
            <person name="Archibald A.L."/>
        </authorList>
    </citation>
    <scope>NUCLEOTIDE SEQUENCE [LARGE SCALE GENOMIC DNA]</scope>
    <source>
        <strain evidence="2">Duroc</strain>
    </source>
</reference>
<reference evidence="2" key="3">
    <citation type="submission" date="2025-08" db="UniProtKB">
        <authorList>
            <consortium name="Ensembl"/>
        </authorList>
    </citation>
    <scope>IDENTIFICATION</scope>
</reference>
<evidence type="ECO:0000313" key="3">
    <source>
        <dbReference type="Proteomes" id="UP000008227"/>
    </source>
</evidence>
<organism evidence="2 3">
    <name type="scientific">Sus scrofa</name>
    <name type="common">Pig</name>
    <dbReference type="NCBI Taxonomy" id="9823"/>
    <lineage>
        <taxon>Eukaryota</taxon>
        <taxon>Metazoa</taxon>
        <taxon>Chordata</taxon>
        <taxon>Craniata</taxon>
        <taxon>Vertebrata</taxon>
        <taxon>Euteleostomi</taxon>
        <taxon>Mammalia</taxon>
        <taxon>Eutheria</taxon>
        <taxon>Laurasiatheria</taxon>
        <taxon>Artiodactyla</taxon>
        <taxon>Suina</taxon>
        <taxon>Suidae</taxon>
        <taxon>Sus</taxon>
    </lineage>
</organism>
<keyword evidence="1" id="KW-1133">Transmembrane helix</keyword>
<reference evidence="3" key="1">
    <citation type="submission" date="2009-11" db="EMBL/GenBank/DDBJ databases">
        <authorList>
            <consortium name="Porcine genome sequencing project"/>
        </authorList>
    </citation>
    <scope>NUCLEOTIDE SEQUENCE [LARGE SCALE GENOMIC DNA]</scope>
    <source>
        <strain evidence="3">Duroc</strain>
    </source>
</reference>
<name>A0A5G2R320_PIG</name>
<accession>A0A5G2R320</accession>
<evidence type="ECO:0000313" key="2">
    <source>
        <dbReference type="Ensembl" id="ENSSSCP00000071480.1"/>
    </source>
</evidence>
<dbReference type="InParanoid" id="A0A5G2R320"/>
<dbReference type="Bgee" id="ENSSSCG00000049099">
    <property type="expression patterns" value="Expressed in stomach and 7 other cell types or tissues"/>
</dbReference>
<dbReference type="Proteomes" id="UP000008227">
    <property type="component" value="Chromosome 10"/>
</dbReference>
<dbReference type="AlphaFoldDB" id="A0A5G2R320"/>
<reference evidence="2" key="4">
    <citation type="submission" date="2025-09" db="UniProtKB">
        <authorList>
            <consortium name="Ensembl"/>
        </authorList>
    </citation>
    <scope>IDENTIFICATION</scope>
</reference>
<dbReference type="Ensembl" id="ENSSSCT00000085238.1">
    <property type="protein sequence ID" value="ENSSSCP00000071480.1"/>
    <property type="gene ID" value="ENSSSCG00000049099.1"/>
</dbReference>